<dbReference type="Pfam" id="PF08530">
    <property type="entry name" value="PepX_C"/>
    <property type="match status" value="1"/>
</dbReference>
<feature type="chain" id="PRO_5046869335" evidence="6">
    <location>
        <begin position="41"/>
        <end position="885"/>
    </location>
</feature>
<dbReference type="PROSITE" id="PS50893">
    <property type="entry name" value="ABC_TRANSPORTER_2"/>
    <property type="match status" value="1"/>
</dbReference>
<dbReference type="InterPro" id="IPR003593">
    <property type="entry name" value="AAA+_ATPase"/>
</dbReference>
<evidence type="ECO:0000259" key="7">
    <source>
        <dbReference type="PROSITE" id="PS50893"/>
    </source>
</evidence>
<keyword evidence="3" id="KW-0547">Nucleotide-binding</keyword>
<dbReference type="EMBL" id="JAHWZY010000004">
    <property type="protein sequence ID" value="MEZ3178189.1"/>
    <property type="molecule type" value="Genomic_DNA"/>
</dbReference>
<evidence type="ECO:0000256" key="1">
    <source>
        <dbReference type="ARBA" id="ARBA00005417"/>
    </source>
</evidence>
<feature type="signal peptide" evidence="6">
    <location>
        <begin position="1"/>
        <end position="40"/>
    </location>
</feature>
<dbReference type="InterPro" id="IPR008979">
    <property type="entry name" value="Galactose-bd-like_sf"/>
</dbReference>
<dbReference type="SUPFAM" id="SSF52540">
    <property type="entry name" value="P-loop containing nucleoside triphosphate hydrolases"/>
    <property type="match status" value="1"/>
</dbReference>
<dbReference type="GO" id="GO:0016787">
    <property type="term" value="F:hydrolase activity"/>
    <property type="evidence" value="ECO:0007669"/>
    <property type="project" value="UniProtKB-KW"/>
</dbReference>
<evidence type="ECO:0000313" key="8">
    <source>
        <dbReference type="EMBL" id="MEZ3178189.1"/>
    </source>
</evidence>
<dbReference type="SMART" id="SM00939">
    <property type="entry name" value="PepX_C"/>
    <property type="match status" value="1"/>
</dbReference>
<dbReference type="Pfam" id="PF00005">
    <property type="entry name" value="ABC_tran"/>
    <property type="match status" value="1"/>
</dbReference>
<dbReference type="SUPFAM" id="SSF53474">
    <property type="entry name" value="alpha/beta-Hydrolases"/>
    <property type="match status" value="1"/>
</dbReference>
<dbReference type="Pfam" id="PF02129">
    <property type="entry name" value="Peptidase_S15"/>
    <property type="match status" value="1"/>
</dbReference>
<dbReference type="RefSeq" id="WP_371236305.1">
    <property type="nucleotide sequence ID" value="NZ_JAHWZY010000004.1"/>
</dbReference>
<keyword evidence="6" id="KW-0732">Signal</keyword>
<organism evidence="8 9">
    <name type="scientific">Streptomyces pimonensis</name>
    <dbReference type="NCBI Taxonomy" id="2860288"/>
    <lineage>
        <taxon>Bacteria</taxon>
        <taxon>Bacillati</taxon>
        <taxon>Actinomycetota</taxon>
        <taxon>Actinomycetes</taxon>
        <taxon>Kitasatosporales</taxon>
        <taxon>Streptomycetaceae</taxon>
        <taxon>Streptomyces</taxon>
    </lineage>
</organism>
<dbReference type="Gene3D" id="3.40.50.1820">
    <property type="entry name" value="alpha/beta hydrolase"/>
    <property type="match status" value="1"/>
</dbReference>
<keyword evidence="2" id="KW-0813">Transport</keyword>
<comment type="similarity">
    <text evidence="1">Belongs to the ABC transporter superfamily.</text>
</comment>
<keyword evidence="5" id="KW-0067">ATP-binding</keyword>
<dbReference type="PROSITE" id="PS00211">
    <property type="entry name" value="ABC_TRANSPORTER_1"/>
    <property type="match status" value="1"/>
</dbReference>
<evidence type="ECO:0000256" key="2">
    <source>
        <dbReference type="ARBA" id="ARBA00022448"/>
    </source>
</evidence>
<gene>
    <name evidence="8" type="ORF">KYY02_05525</name>
</gene>
<dbReference type="InterPro" id="IPR017871">
    <property type="entry name" value="ABC_transporter-like_CS"/>
</dbReference>
<dbReference type="Gene3D" id="3.40.50.300">
    <property type="entry name" value="P-loop containing nucleotide triphosphate hydrolases"/>
    <property type="match status" value="1"/>
</dbReference>
<keyword evidence="9" id="KW-1185">Reference proteome</keyword>
<name>A0ABV4IU64_9ACTN</name>
<comment type="caution">
    <text evidence="8">The sequence shown here is derived from an EMBL/GenBank/DDBJ whole genome shotgun (WGS) entry which is preliminary data.</text>
</comment>
<dbReference type="InterPro" id="IPR013736">
    <property type="entry name" value="Xaa-Pro_dipept_C"/>
</dbReference>
<feature type="domain" description="ABC transporter" evidence="7">
    <location>
        <begin position="584"/>
        <end position="814"/>
    </location>
</feature>
<dbReference type="InterPro" id="IPR000383">
    <property type="entry name" value="Xaa-Pro-like_dom"/>
</dbReference>
<protein>
    <submittedName>
        <fullName evidence="8">Alpha/beta fold hydrolase</fullName>
    </submittedName>
</protein>
<dbReference type="InterPro" id="IPR027417">
    <property type="entry name" value="P-loop_NTPase"/>
</dbReference>
<dbReference type="Gene3D" id="2.60.120.260">
    <property type="entry name" value="Galactose-binding domain-like"/>
    <property type="match status" value="1"/>
</dbReference>
<proteinExistence type="inferred from homology"/>
<sequence>MDLRLPGSRWLRSLRPRRTVAAAAAAVVAAAGAGTWSAVASDDAPAVRRADRAVSTGDGVRIDTSFFTAGPDGRRPAVLLGHGFGGSKDDVREQAEDLARDGYAVLTWSARGFGESTGRIGLNDPQGEVADVSRLIDWLADRPEVELDGDGDPRVGMAGGSYGGAIALLGAGHDDRVDAIAPAITYFDLADALFPNGVFKRLWAGVFVNSGGGCEKFEPVLCEMYQRVAESGVPDAEARELLEARSPSAVADRIDVPTLLVQGQTDSLFPLGQADAAAQAIRANGAPVQVDWIAGGHDGGDPETDRVQQRVRAWFDRYLKDDRSADTGPGFRVTRTGGVDSTDGQAVLNGASADTYPGLTNGGRSFPLTGREQSFANPAGANPPAISSLPGLGGSGGLAQLSSLGVGVSLDFPGQYARFESAPVADDLRITGSPTVTVHVESTGDDAVLFGKVYDVGPDGRQQVLPAQLVAPVRVEDAGSGKDVTLTLPAVDHEVRKGHRLRLVLASTDLGYASPAAPATYTVSLRSDLTVPTAPGVTTTAAPLPAWVVWLPAVGALIALALLLTGRRRTTAPAPDPELADVPLRITGLSKRYARSSDRYAVRDLSFRVEKGQVLGLLGPNGAGKTTTLRMLMGLIRPDGGEIRVFGHAVRPGAPVLSRVGAFVEGAGFLPHLSGRENLELYWRATGRPAEDARLEEALEIAGLGDALARAVRTYSQGMRQRLAIAQAMLGLPDLLILDEPTNGLDPPQIREMREVMIRYAAAGRTVIVSSHLLSEVEQSCTHLVVMDRGQLVQAGPVHEIVGSGDTLLVGVREPVDEPVAEKIAALPGVASAVRTDEGLLVRLDADGTAPRLVAELVRLEVPVVSVGPHRRLEDAFLTLIGGSA</sequence>
<keyword evidence="4 8" id="KW-0378">Hydrolase</keyword>
<dbReference type="PANTHER" id="PTHR43335:SF4">
    <property type="entry name" value="ABC TRANSPORTER, ATP-BINDING PROTEIN"/>
    <property type="match status" value="1"/>
</dbReference>
<dbReference type="Proteomes" id="UP001567537">
    <property type="component" value="Unassembled WGS sequence"/>
</dbReference>
<evidence type="ECO:0000256" key="5">
    <source>
        <dbReference type="ARBA" id="ARBA00022840"/>
    </source>
</evidence>
<dbReference type="SMART" id="SM00382">
    <property type="entry name" value="AAA"/>
    <property type="match status" value="1"/>
</dbReference>
<evidence type="ECO:0000256" key="3">
    <source>
        <dbReference type="ARBA" id="ARBA00022741"/>
    </source>
</evidence>
<reference evidence="8 9" key="1">
    <citation type="journal article" date="2021" name="Res Sq">
        <title>Streptomyces Pimoensis sp. nov., Isolated From the Taklimakan Desert in Xinjiang, China.</title>
        <authorList>
            <person name="Zhang P."/>
            <person name="Luo X."/>
            <person name="Luo X."/>
            <person name="Liu Z."/>
            <person name="Xia Z."/>
            <person name="Wan C."/>
            <person name="zhang L."/>
        </authorList>
    </citation>
    <scope>NUCLEOTIDE SEQUENCE [LARGE SCALE GENOMIC DNA]</scope>
    <source>
        <strain evidence="8 9">TRM75549</strain>
    </source>
</reference>
<evidence type="ECO:0000256" key="4">
    <source>
        <dbReference type="ARBA" id="ARBA00022801"/>
    </source>
</evidence>
<accession>A0ABV4IU64</accession>
<dbReference type="SUPFAM" id="SSF49785">
    <property type="entry name" value="Galactose-binding domain-like"/>
    <property type="match status" value="1"/>
</dbReference>
<evidence type="ECO:0000313" key="9">
    <source>
        <dbReference type="Proteomes" id="UP001567537"/>
    </source>
</evidence>
<dbReference type="InterPro" id="IPR029058">
    <property type="entry name" value="AB_hydrolase_fold"/>
</dbReference>
<dbReference type="PANTHER" id="PTHR43335">
    <property type="entry name" value="ABC TRANSPORTER, ATP-BINDING PROTEIN"/>
    <property type="match status" value="1"/>
</dbReference>
<evidence type="ECO:0000256" key="6">
    <source>
        <dbReference type="SAM" id="SignalP"/>
    </source>
</evidence>
<dbReference type="InterPro" id="IPR003439">
    <property type="entry name" value="ABC_transporter-like_ATP-bd"/>
</dbReference>